<proteinExistence type="inferred from homology"/>
<evidence type="ECO:0000256" key="1">
    <source>
        <dbReference type="ARBA" id="ARBA00008164"/>
    </source>
</evidence>
<evidence type="ECO:0000313" key="4">
    <source>
        <dbReference type="EMBL" id="KAF9414202.1"/>
    </source>
</evidence>
<dbReference type="InterPro" id="IPR036013">
    <property type="entry name" value="Band_7/SPFH_dom_sf"/>
</dbReference>
<feature type="domain" description="Band 7" evidence="3">
    <location>
        <begin position="318"/>
        <end position="477"/>
    </location>
</feature>
<dbReference type="AlphaFoldDB" id="A0A835GFE5"/>
<dbReference type="FunFam" id="3.30.479.30:FF:000004">
    <property type="entry name" value="Putative membrane protease family, stomatin"/>
    <property type="match status" value="2"/>
</dbReference>
<evidence type="ECO:0000259" key="3">
    <source>
        <dbReference type="SMART" id="SM00244"/>
    </source>
</evidence>
<keyword evidence="2" id="KW-0812">Transmembrane</keyword>
<evidence type="ECO:0000256" key="2">
    <source>
        <dbReference type="SAM" id="Phobius"/>
    </source>
</evidence>
<dbReference type="Pfam" id="PF01145">
    <property type="entry name" value="Band_7"/>
    <property type="match status" value="2"/>
</dbReference>
<dbReference type="GO" id="GO:0009898">
    <property type="term" value="C:cytoplasmic side of plasma membrane"/>
    <property type="evidence" value="ECO:0007669"/>
    <property type="project" value="UniProtKB-ARBA"/>
</dbReference>
<dbReference type="SUPFAM" id="SSF117892">
    <property type="entry name" value="Band 7/SPFH domain"/>
    <property type="match status" value="2"/>
</dbReference>
<dbReference type="Proteomes" id="UP000648187">
    <property type="component" value="Unassembled WGS sequence"/>
</dbReference>
<feature type="transmembrane region" description="Helical" evidence="2">
    <location>
        <begin position="33"/>
        <end position="57"/>
    </location>
</feature>
<dbReference type="Gene3D" id="3.30.479.30">
    <property type="entry name" value="Band 7 domain"/>
    <property type="match status" value="2"/>
</dbReference>
<gene>
    <name evidence="4" type="ORF">HW555_007815</name>
</gene>
<accession>A0A835GFE5</accession>
<dbReference type="PANTHER" id="PTHR10264">
    <property type="entry name" value="BAND 7 PROTEIN-RELATED"/>
    <property type="match status" value="1"/>
</dbReference>
<dbReference type="Gene3D" id="6.10.250.2090">
    <property type="match status" value="2"/>
</dbReference>
<protein>
    <recommendedName>
        <fullName evidence="3">Band 7 domain-containing protein</fullName>
    </recommendedName>
</protein>
<feature type="domain" description="Band 7" evidence="3">
    <location>
        <begin position="52"/>
        <end position="211"/>
    </location>
</feature>
<dbReference type="SMART" id="SM00244">
    <property type="entry name" value="PHB"/>
    <property type="match status" value="2"/>
</dbReference>
<organism evidence="4 5">
    <name type="scientific">Spodoptera exigua</name>
    <name type="common">Beet armyworm</name>
    <name type="synonym">Noctua fulgens</name>
    <dbReference type="NCBI Taxonomy" id="7107"/>
    <lineage>
        <taxon>Eukaryota</taxon>
        <taxon>Metazoa</taxon>
        <taxon>Ecdysozoa</taxon>
        <taxon>Arthropoda</taxon>
        <taxon>Hexapoda</taxon>
        <taxon>Insecta</taxon>
        <taxon>Pterygota</taxon>
        <taxon>Neoptera</taxon>
        <taxon>Endopterygota</taxon>
        <taxon>Lepidoptera</taxon>
        <taxon>Glossata</taxon>
        <taxon>Ditrysia</taxon>
        <taxon>Noctuoidea</taxon>
        <taxon>Noctuidae</taxon>
        <taxon>Amphipyrinae</taxon>
        <taxon>Spodoptera</taxon>
    </lineage>
</organism>
<dbReference type="PRINTS" id="PR00721">
    <property type="entry name" value="STOMATIN"/>
</dbReference>
<sequence>MTTTQSEEPPPPPQVVIRTAEINRYSKESGIELLFRILAIITIILFPITLLICFRVVKQYKRAVIMRYGRITKDSPAGPGIIWMIPCTDDIQLIDLRTQSFNLPPQEILTKDSVTVTVDAVVYFHIQKPLHCLLNIQNNKYATELITVATIRNVLGQHSLYNLLTCRESISFKCRTEIDKTTTKWGVVIERVEIKDVFLPFELQKAMAAEAEGTRIAKAKVIESEGEIKAAENLKEASQMMMENPHIMLLRYLQTLNSIASNNSATIFFPFPMELPTTNTVRILSIKYILHNDNFIEKCLVLISILLVLITFPISLFIIFVTVRQFERAVILRNGKLRKNKTYGPGLIQYLPCVDTIKYIDLRIICYAVPAQEALTKDALTVAVDAVVYYKIEDPIWAIVNIADYKVATQYLAATTLRNALGTRKLSEILVDRPAVSYQVFGNMKNLTTNWGVKVVRFEVKDISLPLQLQKTMATEAESSRLANAKIIVAKAEIESTKNLQKATKLLMDNPYCMQLRYLQALQMIAGENTHTVVLPITPEMFKGLFK</sequence>
<keyword evidence="5" id="KW-1185">Reference proteome</keyword>
<dbReference type="InterPro" id="IPR043202">
    <property type="entry name" value="Band-7_stomatin-like"/>
</dbReference>
<keyword evidence="2" id="KW-0472">Membrane</keyword>
<name>A0A835GFE5_SPOEX</name>
<dbReference type="InterPro" id="IPR001972">
    <property type="entry name" value="Stomatin_HflK_fam"/>
</dbReference>
<dbReference type="PANTHER" id="PTHR10264:SF19">
    <property type="entry name" value="AT06885P-RELATED"/>
    <property type="match status" value="1"/>
</dbReference>
<comment type="caution">
    <text evidence="4">The sequence shown here is derived from an EMBL/GenBank/DDBJ whole genome shotgun (WGS) entry which is preliminary data.</text>
</comment>
<dbReference type="InterPro" id="IPR001107">
    <property type="entry name" value="Band_7"/>
</dbReference>
<evidence type="ECO:0000313" key="5">
    <source>
        <dbReference type="Proteomes" id="UP000648187"/>
    </source>
</evidence>
<comment type="similarity">
    <text evidence="1">Belongs to the band 7/mec-2 family.</text>
</comment>
<feature type="transmembrane region" description="Helical" evidence="2">
    <location>
        <begin position="299"/>
        <end position="323"/>
    </location>
</feature>
<dbReference type="EMBL" id="JACKWZ010000139">
    <property type="protein sequence ID" value="KAF9414202.1"/>
    <property type="molecule type" value="Genomic_DNA"/>
</dbReference>
<keyword evidence="2" id="KW-1133">Transmembrane helix</keyword>
<reference evidence="4" key="1">
    <citation type="submission" date="2020-08" db="EMBL/GenBank/DDBJ databases">
        <title>Spodoptera exigua strain:BAW_Kor-Di-RS1 Genome sequencing and assembly.</title>
        <authorList>
            <person name="Kim J."/>
            <person name="Nam H.Y."/>
            <person name="Kwon M."/>
            <person name="Choi J.H."/>
            <person name="Cho S.R."/>
            <person name="Kim G.-H."/>
        </authorList>
    </citation>
    <scope>NUCLEOTIDE SEQUENCE</scope>
    <source>
        <strain evidence="4">BAW_Kor-Di-RS1</strain>
        <tissue evidence="4">Whole-body</tissue>
    </source>
</reference>